<name>A0A6A8G8N5_9EURY</name>
<evidence type="ECO:0000313" key="1">
    <source>
        <dbReference type="EMBL" id="MRW97247.1"/>
    </source>
</evidence>
<dbReference type="EMBL" id="WKJQ01000001">
    <property type="protein sequence ID" value="MRW97247.1"/>
    <property type="molecule type" value="Genomic_DNA"/>
</dbReference>
<protein>
    <recommendedName>
        <fullName evidence="3">Pentapeptide repeat-containing protein</fullName>
    </recommendedName>
</protein>
<sequence length="462" mass="49319">MENVPRCAYEHVCSYDERDGTDAGDHPTVWNCPHPASAEREYCQFHAPIDEKRADETAAALVEVINDPERPSTFVGAQFESLDVAGEILGGDETIDLRDVIVRQDIDLRDATLEPTLRLDAASVGGGLFMHRLDASADVSCPQVQTGGDWVLSEATLDGRLDGVGLNVSSLVARRAHVEGDVSLRKGTVDDQVGLSQANFGGTVRLTHTRVGGRLDLGATVYDGRLSVSHCTVDGDVSLQDATVEDGLVLEHLRVKGEFDARHLDVVGGVDARSSQFDGEVDFTELTTTAGPVDCSYARFDAPVYIDSATVDSTRLSFQNAQFDGGTVSFVRTAISGTVSFSGARFTPSAPFRLVETTVGGSVVCKHTSFGSEVYWTGVQVHGNVDVSDCTITALEFGVEIDGGLDFAYTYVSETAGFTETVVRGAARFTSARFDTEPTLSDATLEGAVATYDLSVEALDST</sequence>
<comment type="caution">
    <text evidence="1">The sequence shown here is derived from an EMBL/GenBank/DDBJ whole genome shotgun (WGS) entry which is preliminary data.</text>
</comment>
<evidence type="ECO:0008006" key="3">
    <source>
        <dbReference type="Google" id="ProtNLM"/>
    </source>
</evidence>
<reference evidence="1 2" key="1">
    <citation type="submission" date="2019-11" db="EMBL/GenBank/DDBJ databases">
        <title>Whole genome sequence of Haloferax sp. MBLA0078.</title>
        <authorList>
            <person name="Seo M.-J."/>
            <person name="Cho E.-S."/>
        </authorList>
    </citation>
    <scope>NUCLEOTIDE SEQUENCE [LARGE SCALE GENOMIC DNA]</scope>
    <source>
        <strain evidence="1 2">MBLA0078</strain>
    </source>
</reference>
<dbReference type="Proteomes" id="UP000443423">
    <property type="component" value="Unassembled WGS sequence"/>
</dbReference>
<dbReference type="RefSeq" id="WP_151112382.1">
    <property type="nucleotide sequence ID" value="NZ_WKJQ01000001.1"/>
</dbReference>
<evidence type="ECO:0000313" key="2">
    <source>
        <dbReference type="Proteomes" id="UP000443423"/>
    </source>
</evidence>
<gene>
    <name evidence="1" type="ORF">GJR99_11775</name>
</gene>
<keyword evidence="2" id="KW-1185">Reference proteome</keyword>
<dbReference type="AlphaFoldDB" id="A0A6A8G8N5"/>
<proteinExistence type="predicted"/>
<organism evidence="1 2">
    <name type="scientific">Haloferax marinum</name>
    <dbReference type="NCBI Taxonomy" id="2666143"/>
    <lineage>
        <taxon>Archaea</taxon>
        <taxon>Methanobacteriati</taxon>
        <taxon>Methanobacteriota</taxon>
        <taxon>Stenosarchaea group</taxon>
        <taxon>Halobacteria</taxon>
        <taxon>Halobacteriales</taxon>
        <taxon>Haloferacaceae</taxon>
        <taxon>Haloferax</taxon>
    </lineage>
</organism>
<accession>A0A6A8G8N5</accession>